<evidence type="ECO:0000259" key="7">
    <source>
        <dbReference type="Pfam" id="PF25036"/>
    </source>
</evidence>
<dbReference type="Pfam" id="PF25033">
    <property type="entry name" value="VPS13_M"/>
    <property type="match status" value="1"/>
</dbReference>
<dbReference type="PANTHER" id="PTHR16166">
    <property type="entry name" value="VACUOLAR PROTEIN SORTING-ASSOCIATED PROTEIN VPS13"/>
    <property type="match status" value="1"/>
</dbReference>
<dbReference type="Proteomes" id="UP000504606">
    <property type="component" value="Unplaced"/>
</dbReference>
<dbReference type="Pfam" id="PF12624">
    <property type="entry name" value="VPS13_N"/>
    <property type="match status" value="1"/>
</dbReference>
<keyword evidence="9" id="KW-1185">Reference proteome</keyword>
<evidence type="ECO:0000259" key="8">
    <source>
        <dbReference type="Pfam" id="PF25037"/>
    </source>
</evidence>
<gene>
    <name evidence="10" type="primary">LOC113205876</name>
</gene>
<dbReference type="OrthoDB" id="428159at2759"/>
<dbReference type="GO" id="GO:0045053">
    <property type="term" value="P:protein retention in Golgi apparatus"/>
    <property type="evidence" value="ECO:0007669"/>
    <property type="project" value="TreeGrafter"/>
</dbReference>
<feature type="domain" description="Vacuolar protein sorting-associated protein 13 VPS13 adaptor binding" evidence="7">
    <location>
        <begin position="2022"/>
        <end position="2541"/>
    </location>
</feature>
<feature type="domain" description="Chorein N-terminal" evidence="5">
    <location>
        <begin position="2"/>
        <end position="810"/>
    </location>
</feature>
<dbReference type="InterPro" id="IPR056747">
    <property type="entry name" value="VPS13-like_M"/>
</dbReference>
<dbReference type="CTD" id="35693"/>
<dbReference type="GeneID" id="113205876"/>
<dbReference type="GO" id="GO:0006869">
    <property type="term" value="P:lipid transport"/>
    <property type="evidence" value="ECO:0007669"/>
    <property type="project" value="UniProtKB-KW"/>
</dbReference>
<dbReference type="RefSeq" id="XP_026277440.2">
    <property type="nucleotide sequence ID" value="XM_026421655.2"/>
</dbReference>
<sequence>MVFESIVADLLNKYLGEYVENLDRSQLQIGIWGGDIVLQNLVLKQSALDELDLPVRTVYGVLEKLVLKIPWKNLYRDPVEATVERLYLLAVPNQEVKYDPVKEERWAQDAKQNQLNKVEAAKKWEAEKDLLKQDDSFVEKLSTQIVKNVQVKIGEIHIRYEDRVSSLGKPFALGITLHNLSVQTTDANWTKAIKDEASKFIFKELNLEGLAVYWNCDTALFSDKPVSEMLQLFKDGIAAKERKPKGYEYMLGPINSSAKLQINQKPEQDGSNYSIPKLQLNLELEKLAICISKSQYRDVMLLLESMDWMTRAAPYRKFRPFVPSYTGHYKEWWKFAYKCILEDEVKRKQRNWSWNVMREHRGLCKSYAAAYKQKLTLKKIPAELTIQLQEMENKLDVFNIVLIRQRIEVQVERDQAEELRQKQERKGWFSSWWGGAAEADAVQPGSAAELAKKIEAVMTPEEKAKLYRAIDYQENTTPAIYPAYFIENVFSFKLRSLEIEVRDGDDKVRTILSSSLQEVTAQVEQRMSGKALKAVIKITKFDVTGLPQGTLCPELVSSKLLQQSDSVLLDVMFETKPLDETCDQRLRIAARPLRVVYDAATVNSIIDLFKPPETPALQNKIQAAIPVAMPALKEMSVLGLQYSVEQQTVLDVMVDVMPSQILIPQNGVYRGNENLLVVNLGRMSVTTASRDVLAMDVRKMHLHGRTEDDILQEMISRSYTKFTFKLEDVQVLLAYAGEDWTAVIDERKRSAMHVVMPITLTVNLHKCMVTDDPRLPKMKLCAELGQIDIQLPEDRLLNLINLPNSIPFNDTEPTALGAADNASHSSQLSLFRMDAETARAKGILLPKMEKPVDLQPLMQVIELEAKFVLEMLKVTVYEQKKGITNKDKNKDDLDNFDPLITFRLLSLETECVQRTFDTKLFLSIGGIDLKQRYDGADINAICTPMTSGQDQYLFTVRFTLVDKKSPELRTTHQSVLKLLQANFSKLDVLVHQEATLQLIAFANSVQSSLDSSVSAQGSRIATAGGKKDKNLPTILEEEGSTVPAKAKPVAKRKKKRSVSTTVDLKIVAEMQSVCIQIETKARPLTSMMVQGLLFGAEMRKSQTEISTSIKDFVMLDLNPVTLHRKILSIVDEEALSAHVVLYDNNGIDDPDATDMTVKVQMACLHVVFLNWFVTSLMAFLNNFQAAQAAVFEASAAAAAVAKQNAKEAYTKATKMSLDIELKAPIVFVPVNSQSFDALLMDFGRLTIKNSFQSLDVQKQYPAVLDKIQLGLVNVKMSRVRLDKETKEVLNERILLQPISFTLSVIRNLSSSWYNESPDLDLSGKINSISLSMTQADYRMLMQALSENMSEGSSELPEPVTPEPVESRMTLATAKTSFSHIPGSQLLQSKEHSTELTPKKVHVFMVFRFTMDSLVINLLSGGSDTLQKIPESKPEQGLACFTLYVLAVKGQMLSDNSLSTSVRLVDCLLDDTRVGREGKLTRLMESKALLPSDVSQGMLSPTSEAATRTMLDVTVRMKPNDMFVDVRIFSFNMIVSIDYLLKISNFFVGLEAKPKPVAPATSKTTTQSMPSSMQSRSTLAVAAVESAKEIEKRSQTVMTINLKLEKPDILLVEAMDDVDTNALVLNCELSFNLRQEGEEMKIKGALEELQLFTCCFNNRIDTKSPVLQPVRINLAGSTKPGQGLHMEVISSDIRIAVTPATLELLNHCQATLTAKHGPDEDETKAEADFSNIWESKGFNECEFWFLKTEMAQDAMATLSEASQPEEEVALVTPLSELVIVTMPSIVVTVEAGVGNKTMPMILLETSFQGYIRDFSSLLHVDSSLNLQMWYYNSSLALWEPLIEPVESHKGNQVIHVPWELKMEVEFNDVNATATSFEDSTLSNETEAETAQLQPLMNVSISSKENLEITVTKTSLDVISTLGEGFKTAMKDGLPKIGSPSAAPYQVWNYTGLPVELNLASSSFKLANQLESSGIATVVLESGGKAELELKEGDAHGRDALALKSSSGGTVQERILRVGVTEKKAILELPVVRADKRYFSLQQKGDTNPLQWGLVSEVQVEDGGFIVSLRSIIQVHNHFNVGINVYYMTPRGNEVESIGVVEPGQKINLPLKAVYTPTSELFFSVDGHSVSVQPFVWRELQKTLGMTNLLQCDPKHKEEMEPFFIKAVGEMEQIFYENTSRHTMASTCYNVHLRPAVILKNFLPIDLVCQLQGAPDEKPLKAGERMQIPSAEPGNFTIVLRIPKYLEKEWSCKNQIRATPSEFAVWVFESFDSNERVCLDLGVHSVSRNGSLSMAIYAPFWMLNKTGRMLSYRPAEETGNVVYHPANFKGPVLLSYRAKDLHSKKKAALKIEDGEWSTNFPLDVAGSSGLINCKVEGVVCQIGVHIQLNSNSLTKQVTFTPYYVLVNNAPFAIECRESDRPNDPWIKVEPGACNPYWPISSTNEDGLRVRVAGTIEMSGSFSYNSVYTVLLRLNNKYGGLNVDVQMTEGGVYISFTPYEPGLAPALVINHTSEVIQIWESGSGYMKKLGAREMVLFAWEKPSGDRSLCWSCNKSKELSDNLRKDGIGEFHPHQGVKVYWVSFLDGIQRVLLFTSDPAVARDAQSAGELEVPSMAVSISIYGLGLSLVNSLRQQELVYIGIASSGVIWETRKFNGSRFKQFTMSEGLLMEEAWERYNHELQIGSSPNPRVKVGKYEVDFEKEEVLAPSKRVLRRSFQTGLWIQRKVSAHQEQLHVKVNRLQIDNQMADCIFPVVLAPVPPPRSVAANSVLKPFIEMSIVKRLTEHSPVQQYKYYKALVQEFHVKVDIGFLNAILAFFEAEEVSDADETKTFSNDMKAVDEPLMAHVALQSSAEQKNFYDLLHFSPLKIHVSFSLGEGASSQNLPRVLSVLLESLGVTLTDMNDVVFKLAYLERQYVFLTQAQLQSEATMHYTGQLLKQLYVLVLGLDVIGNPFGLVVGFTKGVEDLFYEPFQGAIQGPGEFAEGLILGVRSLFGHTVGGAAGAASRITGTIGKGLAALTFDKDYIRKRRENLNKRPANLQTGLAQSGKGLVMGVVDGVTGVFTKPISGAKEEGVEGFFKGVGKGVAGLLTRPTAGIVDFASGSLSAVKRATEMTDEVVRLRPPRYFQPDGLVRPYIKHEAEGNKILRELEKGRYNTTDAYIYHIAMTQSGKELLLLTDKRVAYLKTNDIFGGWQVDWTYTWASMTEAPKEATNGIHLSTGEHKKKTFGLFGGSEGGKLIIVPDANQRQWLLLKMQDLKRRSA</sequence>
<keyword evidence="3" id="KW-0445">Lipid transport</keyword>
<dbReference type="KEGG" id="foc:113205876"/>
<dbReference type="InterPro" id="IPR056748">
    <property type="entry name" value="VPS13-like_C"/>
</dbReference>
<protein>
    <submittedName>
        <fullName evidence="10">Intermembrane lipid transfer protein Vps13</fullName>
    </submittedName>
</protein>
<dbReference type="InterPro" id="IPR009543">
    <property type="entry name" value="VPS13_VAB"/>
</dbReference>
<accession>A0A6J1SDP1</accession>
<evidence type="ECO:0000256" key="3">
    <source>
        <dbReference type="ARBA" id="ARBA00023055"/>
    </source>
</evidence>
<dbReference type="InterPro" id="IPR026847">
    <property type="entry name" value="VPS13"/>
</dbReference>
<evidence type="ECO:0000259" key="5">
    <source>
        <dbReference type="Pfam" id="PF12624"/>
    </source>
</evidence>
<feature type="domain" description="Intermembrane lipid transfer protein VPS13-like C-terminal" evidence="8">
    <location>
        <begin position="3117"/>
        <end position="3229"/>
    </location>
</feature>
<organism evidence="9 10">
    <name type="scientific">Frankliniella occidentalis</name>
    <name type="common">Western flower thrips</name>
    <name type="synonym">Euthrips occidentalis</name>
    <dbReference type="NCBI Taxonomy" id="133901"/>
    <lineage>
        <taxon>Eukaryota</taxon>
        <taxon>Metazoa</taxon>
        <taxon>Ecdysozoa</taxon>
        <taxon>Arthropoda</taxon>
        <taxon>Hexapoda</taxon>
        <taxon>Insecta</taxon>
        <taxon>Pterygota</taxon>
        <taxon>Neoptera</taxon>
        <taxon>Paraneoptera</taxon>
        <taxon>Thysanoptera</taxon>
        <taxon>Terebrantia</taxon>
        <taxon>Thripoidea</taxon>
        <taxon>Thripidae</taxon>
        <taxon>Frankliniella</taxon>
    </lineage>
</organism>
<evidence type="ECO:0000256" key="1">
    <source>
        <dbReference type="ARBA" id="ARBA00006545"/>
    </source>
</evidence>
<dbReference type="InterPro" id="IPR026854">
    <property type="entry name" value="VPS13_N"/>
</dbReference>
<keyword evidence="2" id="KW-0813">Transport</keyword>
<feature type="compositionally biased region" description="Low complexity" evidence="4">
    <location>
        <begin position="1560"/>
        <end position="1574"/>
    </location>
</feature>
<dbReference type="GO" id="GO:0006623">
    <property type="term" value="P:protein targeting to vacuole"/>
    <property type="evidence" value="ECO:0007669"/>
    <property type="project" value="TreeGrafter"/>
</dbReference>
<reference evidence="10" key="1">
    <citation type="submission" date="2025-08" db="UniProtKB">
        <authorList>
            <consortium name="RefSeq"/>
        </authorList>
    </citation>
    <scope>IDENTIFICATION</scope>
    <source>
        <tissue evidence="10">Whole organism</tissue>
    </source>
</reference>
<dbReference type="Pfam" id="PF25036">
    <property type="entry name" value="VPS13_VAB"/>
    <property type="match status" value="1"/>
</dbReference>
<evidence type="ECO:0000313" key="10">
    <source>
        <dbReference type="RefSeq" id="XP_026277440.2"/>
    </source>
</evidence>
<name>A0A6J1SDP1_FRAOC</name>
<dbReference type="Pfam" id="PF25037">
    <property type="entry name" value="VPS13_C"/>
    <property type="match status" value="1"/>
</dbReference>
<evidence type="ECO:0000259" key="6">
    <source>
        <dbReference type="Pfam" id="PF25033"/>
    </source>
</evidence>
<proteinExistence type="inferred from homology"/>
<evidence type="ECO:0000313" key="9">
    <source>
        <dbReference type="Proteomes" id="UP000504606"/>
    </source>
</evidence>
<evidence type="ECO:0000256" key="2">
    <source>
        <dbReference type="ARBA" id="ARBA00022448"/>
    </source>
</evidence>
<feature type="domain" description="VPS13-like middle region" evidence="6">
    <location>
        <begin position="1089"/>
        <end position="1924"/>
    </location>
</feature>
<dbReference type="PANTHER" id="PTHR16166:SF93">
    <property type="entry name" value="INTERMEMBRANE LIPID TRANSFER PROTEIN VPS13"/>
    <property type="match status" value="1"/>
</dbReference>
<comment type="similarity">
    <text evidence="1">Belongs to the VPS13 family.</text>
</comment>
<evidence type="ECO:0000256" key="4">
    <source>
        <dbReference type="SAM" id="MobiDB-lite"/>
    </source>
</evidence>
<feature type="region of interest" description="Disordered" evidence="4">
    <location>
        <begin position="1555"/>
        <end position="1574"/>
    </location>
</feature>